<dbReference type="InterPro" id="IPR025489">
    <property type="entry name" value="DUF4381"/>
</dbReference>
<evidence type="ECO:0008006" key="4">
    <source>
        <dbReference type="Google" id="ProtNLM"/>
    </source>
</evidence>
<name>A0A6S6WK88_9GAMM</name>
<dbReference type="Proteomes" id="UP000481517">
    <property type="component" value="Unassembled WGS sequence"/>
</dbReference>
<keyword evidence="1" id="KW-0472">Membrane</keyword>
<dbReference type="Pfam" id="PF14316">
    <property type="entry name" value="DUF4381"/>
    <property type="match status" value="1"/>
</dbReference>
<reference evidence="2 3" key="1">
    <citation type="submission" date="2020-02" db="EMBL/GenBank/DDBJ databases">
        <authorList>
            <person name="Rodrigo-Torres L."/>
            <person name="Arahal R. D."/>
            <person name="Lucena T."/>
        </authorList>
    </citation>
    <scope>NUCLEOTIDE SEQUENCE [LARGE SCALE GENOMIC DNA]</scope>
    <source>
        <strain evidence="2 3">CECT 9734</strain>
    </source>
</reference>
<dbReference type="AlphaFoldDB" id="A0A6S6WK88"/>
<evidence type="ECO:0000256" key="1">
    <source>
        <dbReference type="SAM" id="Phobius"/>
    </source>
</evidence>
<keyword evidence="1" id="KW-0812">Transmembrane</keyword>
<evidence type="ECO:0000313" key="3">
    <source>
        <dbReference type="Proteomes" id="UP000481517"/>
    </source>
</evidence>
<sequence>MIDTSSQLEQLHDIVAPPAAHWWPLAAGWYIVAGAVLLIITLLTWWLVRRYRLRRVRRAALRQLSPRLPLNTTTLVLKQACLGYFPSSQMAGLTGSSWRTFLLQQLATRNAADFAELLTSVEQAAYQPHTSELDALQQRYYQFARLWLKRALPPKQRQLSSEANR</sequence>
<keyword evidence="3" id="KW-1185">Reference proteome</keyword>
<protein>
    <recommendedName>
        <fullName evidence="4">DUF4381 domain-containing protein</fullName>
    </recommendedName>
</protein>
<dbReference type="RefSeq" id="WP_173919196.1">
    <property type="nucleotide sequence ID" value="NZ_CADCXY010000001.1"/>
</dbReference>
<accession>A0A6S6WK88</accession>
<dbReference type="EMBL" id="CADCXY010000001">
    <property type="protein sequence ID" value="CAB0149563.1"/>
    <property type="molecule type" value="Genomic_DNA"/>
</dbReference>
<evidence type="ECO:0000313" key="2">
    <source>
        <dbReference type="EMBL" id="CAB0149563.1"/>
    </source>
</evidence>
<gene>
    <name evidence="2" type="ORF">PSI9734_00133</name>
</gene>
<proteinExistence type="predicted"/>
<feature type="transmembrane region" description="Helical" evidence="1">
    <location>
        <begin position="27"/>
        <end position="48"/>
    </location>
</feature>
<keyword evidence="1" id="KW-1133">Transmembrane helix</keyword>
<organism evidence="2 3">
    <name type="scientific">Pseudidiomarina piscicola</name>
    <dbReference type="NCBI Taxonomy" id="2614830"/>
    <lineage>
        <taxon>Bacteria</taxon>
        <taxon>Pseudomonadati</taxon>
        <taxon>Pseudomonadota</taxon>
        <taxon>Gammaproteobacteria</taxon>
        <taxon>Alteromonadales</taxon>
        <taxon>Idiomarinaceae</taxon>
        <taxon>Pseudidiomarina</taxon>
    </lineage>
</organism>